<keyword evidence="5" id="KW-1133">Transmembrane helix</keyword>
<evidence type="ECO:0000256" key="2">
    <source>
        <dbReference type="ARBA" id="ARBA00005811"/>
    </source>
</evidence>
<evidence type="ECO:0000256" key="6">
    <source>
        <dbReference type="ARBA" id="ARBA00023136"/>
    </source>
</evidence>
<evidence type="ECO:0000256" key="4">
    <source>
        <dbReference type="ARBA" id="ARBA00022692"/>
    </source>
</evidence>
<evidence type="ECO:0000256" key="7">
    <source>
        <dbReference type="RuleBase" id="RU003879"/>
    </source>
</evidence>
<comment type="subcellular location">
    <subcellularLocation>
        <location evidence="1">Cell membrane</location>
        <topology evidence="1">Single-pass membrane protein</topology>
    </subcellularLocation>
    <subcellularLocation>
        <location evidence="7">Cell membrane</location>
        <topology evidence="7">Single-pass type II membrane protein</topology>
    </subcellularLocation>
</comment>
<comment type="similarity">
    <text evidence="2 7">Belongs to the ExbD/TolR family.</text>
</comment>
<accession>A0AAW5EJT0</accession>
<reference evidence="8" key="1">
    <citation type="submission" date="2021-12" db="EMBL/GenBank/DDBJ databases">
        <title>Prevalence of phenicol resistance gene fexA in Campylobacter isolated from poultry supply chain.</title>
        <authorList>
            <person name="Tang B."/>
            <person name="Zheng X."/>
            <person name="Lin J."/>
            <person name="Lin R."/>
            <person name="Yang H."/>
            <person name="Shen Z."/>
            <person name="Xia F."/>
        </authorList>
    </citation>
    <scope>NUCLEOTIDE SEQUENCE</scope>
    <source>
        <strain evidence="8">CJHN2011004</strain>
    </source>
</reference>
<keyword evidence="3" id="KW-1003">Cell membrane</keyword>
<gene>
    <name evidence="8" type="ORF">LZC39_14375</name>
</gene>
<dbReference type="GO" id="GO:0005886">
    <property type="term" value="C:plasma membrane"/>
    <property type="evidence" value="ECO:0007669"/>
    <property type="project" value="UniProtKB-SubCell"/>
</dbReference>
<dbReference type="GO" id="GO:0022857">
    <property type="term" value="F:transmembrane transporter activity"/>
    <property type="evidence" value="ECO:0007669"/>
    <property type="project" value="InterPro"/>
</dbReference>
<name>A0AAW5EJT0_CAMJU</name>
<keyword evidence="7" id="KW-0653">Protein transport</keyword>
<dbReference type="InterPro" id="IPR003400">
    <property type="entry name" value="ExbD"/>
</dbReference>
<keyword evidence="4 7" id="KW-0812">Transmembrane</keyword>
<proteinExistence type="inferred from homology"/>
<comment type="caution">
    <text evidence="8">The sequence shown here is derived from an EMBL/GenBank/DDBJ whole genome shotgun (WGS) entry which is preliminary data.</text>
</comment>
<dbReference type="Proteomes" id="UP001199644">
    <property type="component" value="Unassembled WGS sequence"/>
</dbReference>
<dbReference type="Pfam" id="PF02472">
    <property type="entry name" value="ExbD"/>
    <property type="match status" value="1"/>
</dbReference>
<evidence type="ECO:0000256" key="3">
    <source>
        <dbReference type="ARBA" id="ARBA00022475"/>
    </source>
</evidence>
<keyword evidence="7" id="KW-0813">Transport</keyword>
<evidence type="ECO:0000256" key="1">
    <source>
        <dbReference type="ARBA" id="ARBA00004162"/>
    </source>
</evidence>
<organism evidence="8 9">
    <name type="scientific">Campylobacter jejuni</name>
    <dbReference type="NCBI Taxonomy" id="197"/>
    <lineage>
        <taxon>Bacteria</taxon>
        <taxon>Pseudomonadati</taxon>
        <taxon>Campylobacterota</taxon>
        <taxon>Epsilonproteobacteria</taxon>
        <taxon>Campylobacterales</taxon>
        <taxon>Campylobacteraceae</taxon>
        <taxon>Campylobacter</taxon>
    </lineage>
</organism>
<evidence type="ECO:0000313" key="9">
    <source>
        <dbReference type="Proteomes" id="UP001199644"/>
    </source>
</evidence>
<feature type="non-terminal residue" evidence="8">
    <location>
        <position position="1"/>
    </location>
</feature>
<dbReference type="AlphaFoldDB" id="A0AAW5EJT0"/>
<sequence length="39" mass="4470">NTDEPVFIRADKSLKYDDVIFVLKSIKNLGFNKVALQTE</sequence>
<evidence type="ECO:0000313" key="8">
    <source>
        <dbReference type="EMBL" id="MCH3853275.1"/>
    </source>
</evidence>
<dbReference type="Gene3D" id="3.30.420.270">
    <property type="match status" value="1"/>
</dbReference>
<evidence type="ECO:0000256" key="5">
    <source>
        <dbReference type="ARBA" id="ARBA00022989"/>
    </source>
</evidence>
<protein>
    <submittedName>
        <fullName evidence="8">Biopolymer transporter ExbD</fullName>
    </submittedName>
</protein>
<dbReference type="RefSeq" id="WP_240381860.1">
    <property type="nucleotide sequence ID" value="NZ_JAJUOL010000817.1"/>
</dbReference>
<dbReference type="EMBL" id="JAJUOL010000817">
    <property type="protein sequence ID" value="MCH3853275.1"/>
    <property type="molecule type" value="Genomic_DNA"/>
</dbReference>
<keyword evidence="6" id="KW-0472">Membrane</keyword>
<dbReference type="GO" id="GO:0015031">
    <property type="term" value="P:protein transport"/>
    <property type="evidence" value="ECO:0007669"/>
    <property type="project" value="UniProtKB-KW"/>
</dbReference>